<reference evidence="2 3" key="1">
    <citation type="submission" date="2014-11" db="EMBL/GenBank/DDBJ databases">
        <title>Genomics and ecophysiology of heterotrophic nitrogen fixing bacteria isolated from estuarine surface water.</title>
        <authorList>
            <person name="Bentzon-Tilia M."/>
            <person name="Severin I."/>
            <person name="Hansen L.H."/>
            <person name="Riemann L."/>
        </authorList>
    </citation>
    <scope>NUCLEOTIDE SEQUENCE [LARGE SCALE GENOMIC DNA]</scope>
    <source>
        <strain evidence="2 3">BAL398</strain>
    </source>
</reference>
<dbReference type="RefSeq" id="WP_044409643.1">
    <property type="nucleotide sequence ID" value="NZ_JXXE01000198.1"/>
</dbReference>
<comment type="caution">
    <text evidence="2">The sequence shown here is derived from an EMBL/GenBank/DDBJ whole genome shotgun (WGS) entry which is preliminary data.</text>
</comment>
<dbReference type="AlphaFoldDB" id="A0A0D7EU87"/>
<proteinExistence type="predicted"/>
<feature type="signal peptide" evidence="1">
    <location>
        <begin position="1"/>
        <end position="22"/>
    </location>
</feature>
<protein>
    <recommendedName>
        <fullName evidence="4">Cysteine rich repeat-containing protein</fullName>
    </recommendedName>
</protein>
<evidence type="ECO:0000313" key="3">
    <source>
        <dbReference type="Proteomes" id="UP000032515"/>
    </source>
</evidence>
<evidence type="ECO:0008006" key="4">
    <source>
        <dbReference type="Google" id="ProtNLM"/>
    </source>
</evidence>
<gene>
    <name evidence="2" type="ORF">OO17_10260</name>
</gene>
<dbReference type="PATRIC" id="fig|1076.23.peg.1437"/>
<sequence length="83" mass="8945">MFSIKMLGVAAALCCLSLPAVAQGTEAERQACTPDAMRLCGDAIPDAGRVESCLRQAGPKLSPACYAVFNPPEQDRRAHRRER</sequence>
<evidence type="ECO:0000256" key="1">
    <source>
        <dbReference type="SAM" id="SignalP"/>
    </source>
</evidence>
<keyword evidence="1" id="KW-0732">Signal</keyword>
<organism evidence="2 3">
    <name type="scientific">Rhodopseudomonas palustris</name>
    <dbReference type="NCBI Taxonomy" id="1076"/>
    <lineage>
        <taxon>Bacteria</taxon>
        <taxon>Pseudomonadati</taxon>
        <taxon>Pseudomonadota</taxon>
        <taxon>Alphaproteobacteria</taxon>
        <taxon>Hyphomicrobiales</taxon>
        <taxon>Nitrobacteraceae</taxon>
        <taxon>Rhodopseudomonas</taxon>
    </lineage>
</organism>
<name>A0A0D7EU87_RHOPL</name>
<dbReference type="EMBL" id="JXXE01000198">
    <property type="protein sequence ID" value="KIZ44140.1"/>
    <property type="molecule type" value="Genomic_DNA"/>
</dbReference>
<evidence type="ECO:0000313" key="2">
    <source>
        <dbReference type="EMBL" id="KIZ44140.1"/>
    </source>
</evidence>
<accession>A0A0D7EU87</accession>
<dbReference type="Proteomes" id="UP000032515">
    <property type="component" value="Unassembled WGS sequence"/>
</dbReference>
<feature type="chain" id="PRO_5002319899" description="Cysteine rich repeat-containing protein" evidence="1">
    <location>
        <begin position="23"/>
        <end position="83"/>
    </location>
</feature>